<dbReference type="PANTHER" id="PTHR43539">
    <property type="entry name" value="FLAVIN-BINDING MONOOXYGENASE-LIKE PROTEIN (AFU_ORTHOLOGUE AFUA_4G09220)"/>
    <property type="match status" value="1"/>
</dbReference>
<gene>
    <name evidence="2" type="ORF">LIPSTDRAFT_3582</name>
</gene>
<reference evidence="2 3" key="1">
    <citation type="journal article" date="2016" name="Proc. Natl. Acad. Sci. U.S.A.">
        <title>Comparative genomics of biotechnologically important yeasts.</title>
        <authorList>
            <person name="Riley R."/>
            <person name="Haridas S."/>
            <person name="Wolfe K.H."/>
            <person name="Lopes M.R."/>
            <person name="Hittinger C.T."/>
            <person name="Goeker M."/>
            <person name="Salamov A.A."/>
            <person name="Wisecaver J.H."/>
            <person name="Long T.M."/>
            <person name="Calvey C.H."/>
            <person name="Aerts A.L."/>
            <person name="Barry K.W."/>
            <person name="Choi C."/>
            <person name="Clum A."/>
            <person name="Coughlan A.Y."/>
            <person name="Deshpande S."/>
            <person name="Douglass A.P."/>
            <person name="Hanson S.J."/>
            <person name="Klenk H.-P."/>
            <person name="LaButti K.M."/>
            <person name="Lapidus A."/>
            <person name="Lindquist E.A."/>
            <person name="Lipzen A.M."/>
            <person name="Meier-Kolthoff J.P."/>
            <person name="Ohm R.A."/>
            <person name="Otillar R.P."/>
            <person name="Pangilinan J.L."/>
            <person name="Peng Y."/>
            <person name="Rokas A."/>
            <person name="Rosa C.A."/>
            <person name="Scheuner C."/>
            <person name="Sibirny A.A."/>
            <person name="Slot J.C."/>
            <person name="Stielow J.B."/>
            <person name="Sun H."/>
            <person name="Kurtzman C.P."/>
            <person name="Blackwell M."/>
            <person name="Grigoriev I.V."/>
            <person name="Jeffries T.W."/>
        </authorList>
    </citation>
    <scope>NUCLEOTIDE SEQUENCE [LARGE SCALE GENOMIC DNA]</scope>
    <source>
        <strain evidence="2 3">NRRL Y-11557</strain>
    </source>
</reference>
<evidence type="ECO:0000313" key="3">
    <source>
        <dbReference type="Proteomes" id="UP000094385"/>
    </source>
</evidence>
<dbReference type="Pfam" id="PF13738">
    <property type="entry name" value="Pyr_redox_3"/>
    <property type="match status" value="1"/>
</dbReference>
<dbReference type="InterPro" id="IPR036188">
    <property type="entry name" value="FAD/NAD-bd_sf"/>
</dbReference>
<dbReference type="GO" id="GO:0050660">
    <property type="term" value="F:flavin adenine dinucleotide binding"/>
    <property type="evidence" value="ECO:0007669"/>
    <property type="project" value="TreeGrafter"/>
</dbReference>
<evidence type="ECO:0000256" key="1">
    <source>
        <dbReference type="ARBA" id="ARBA00023002"/>
    </source>
</evidence>
<dbReference type="STRING" id="675824.A0A1E3Q6K8"/>
<dbReference type="SUPFAM" id="SSF51905">
    <property type="entry name" value="FAD/NAD(P)-binding domain"/>
    <property type="match status" value="1"/>
</dbReference>
<proteinExistence type="predicted"/>
<dbReference type="PANTHER" id="PTHR43539:SF68">
    <property type="entry name" value="FLAVIN-BINDING MONOOXYGENASE-LIKE PROTEIN (AFU_ORTHOLOGUE AFUA_4G09220)"/>
    <property type="match status" value="1"/>
</dbReference>
<sequence>MAAILYPPVSFATTATIPATLYDSDAGAKSLKEDDVKAVADTFVASLNSALERKSVAEVTNHFIDRGFWRDLLALEWEFHTFQGKDQIGEFLTKNLETSGVKNFEIDSAALPPVVISPQEDLEWVQVFLTFETKIGKGVAVARLVRDVHDADKVKAFALYTGLESLNGFEERIGRNRVLGVDHGQHAGRKSWTEKRKQEVDNADPAVLIVGGGQAGLTIAARLKMMGVGHLIIERNQRVGDNWRKRYKFLVLHDPVYYDHLPYIPFPESWPVFTPKDKLADFFQSYASMLELNIWTETSLDSAVYDDETNTWTVKIIRNDGSFHELHPRHIVQATGHSGEPNIPTFKGQDKFKGKLVHSSQHTTGADFKGQKAVVVGCCNSGHDIAHDFYEQGADVTVYQRSSTYVMSSENGLGTLFEGLYEPNGPPLDQADLIFYSTPLKVHHLLNKSLTKKIAALDKTILEGLEKAGFKLDYGYEGSGFLMKYYRRGGGYYLDVGCSTLIADGRVKIKQGTGISEFTEDGIKFSDGTELKADIVVLATGYKNMRETARKIFGDKVADRCRDVWGLNEENELNTMWRDSGHPGFWFHGGNLSHCRFYSKRLALQILAEEQGLKDRNRP</sequence>
<keyword evidence="1" id="KW-0560">Oxidoreductase</keyword>
<evidence type="ECO:0008006" key="4">
    <source>
        <dbReference type="Google" id="ProtNLM"/>
    </source>
</evidence>
<keyword evidence="3" id="KW-1185">Reference proteome</keyword>
<dbReference type="Proteomes" id="UP000094385">
    <property type="component" value="Unassembled WGS sequence"/>
</dbReference>
<name>A0A1E3Q6K8_LIPST</name>
<dbReference type="EMBL" id="KV454294">
    <property type="protein sequence ID" value="ODQ73250.1"/>
    <property type="molecule type" value="Genomic_DNA"/>
</dbReference>
<dbReference type="OrthoDB" id="74360at2759"/>
<dbReference type="Gene3D" id="3.50.50.60">
    <property type="entry name" value="FAD/NAD(P)-binding domain"/>
    <property type="match status" value="2"/>
</dbReference>
<accession>A0A1E3Q6K8</accession>
<dbReference type="InterPro" id="IPR050982">
    <property type="entry name" value="Auxin_biosynth/cation_transpt"/>
</dbReference>
<dbReference type="AlphaFoldDB" id="A0A1E3Q6K8"/>
<dbReference type="GO" id="GO:0004497">
    <property type="term" value="F:monooxygenase activity"/>
    <property type="evidence" value="ECO:0007669"/>
    <property type="project" value="TreeGrafter"/>
</dbReference>
<evidence type="ECO:0000313" key="2">
    <source>
        <dbReference type="EMBL" id="ODQ73250.1"/>
    </source>
</evidence>
<protein>
    <recommendedName>
        <fullName evidence="4">FAD/NAD(P)-binding domain-containing protein</fullName>
    </recommendedName>
</protein>
<organism evidence="2 3">
    <name type="scientific">Lipomyces starkeyi NRRL Y-11557</name>
    <dbReference type="NCBI Taxonomy" id="675824"/>
    <lineage>
        <taxon>Eukaryota</taxon>
        <taxon>Fungi</taxon>
        <taxon>Dikarya</taxon>
        <taxon>Ascomycota</taxon>
        <taxon>Saccharomycotina</taxon>
        <taxon>Lipomycetes</taxon>
        <taxon>Lipomycetales</taxon>
        <taxon>Lipomycetaceae</taxon>
        <taxon>Lipomyces</taxon>
    </lineage>
</organism>
<dbReference type="PRINTS" id="PR00411">
    <property type="entry name" value="PNDRDTASEI"/>
</dbReference>